<feature type="chain" id="PRO_5006901582" description="HAUS augmin-like complex subunit 6 N-terminal domain-containing protein" evidence="1">
    <location>
        <begin position="19"/>
        <end position="404"/>
    </location>
</feature>
<name>A0A0W0F992_MONRR</name>
<dbReference type="AlphaFoldDB" id="A0A0W0F992"/>
<comment type="caution">
    <text evidence="3">The sequence shown here is derived from an EMBL/GenBank/DDBJ whole genome shotgun (WGS) entry which is preliminary data.</text>
</comment>
<dbReference type="InterPro" id="IPR028163">
    <property type="entry name" value="HAUS_6_N"/>
</dbReference>
<reference evidence="3 4" key="1">
    <citation type="submission" date="2015-12" db="EMBL/GenBank/DDBJ databases">
        <title>Draft genome sequence of Moniliophthora roreri, the causal agent of frosty pod rot of cacao.</title>
        <authorList>
            <person name="Aime M.C."/>
            <person name="Diaz-Valderrama J.R."/>
            <person name="Kijpornyongpan T."/>
            <person name="Phillips-Mora W."/>
        </authorList>
    </citation>
    <scope>NUCLEOTIDE SEQUENCE [LARGE SCALE GENOMIC DNA]</scope>
    <source>
        <strain evidence="3 4">MCA 2952</strain>
    </source>
</reference>
<sequence>MLPLLLLVHLQILQYTKVNEPQYDLDLFASNRGLTERTKSMEDICYFLVECAEGKNGARKILGTYPCLKPSDSTIFRTSLAKYLEALRHDSLRTSAPQQIPYWWKDVMVRRSLLEECAGEKFMRILVAFSTHVLFEKSKDCTENPTPAAYAEALSLAQSKKNAWTQAATRLQQIQGELETLRTRLDKPIESKYSTLATERLTALRDAKLDDIRRQWNDDEALDFLLDIAGLQRTSVNGTGWLTDSIEDKITKRRVAETHLPVAAAHYPSQLRRIRKPVFKSTRFERSAPDVQMARVVQDDGLRGEVRIKSVLRLALINSKIIGTKPKRTEPPTYPTPGKKISLDLWEDTGSHFIDFELTSDTNVVHPTTHLGKLEAFRGDDYAFDDDEEFAGDANQTLLAADSL</sequence>
<evidence type="ECO:0000313" key="4">
    <source>
        <dbReference type="Proteomes" id="UP000054988"/>
    </source>
</evidence>
<evidence type="ECO:0000256" key="1">
    <source>
        <dbReference type="SAM" id="SignalP"/>
    </source>
</evidence>
<dbReference type="eggNOG" id="ENOG502R10X">
    <property type="taxonomic scope" value="Eukaryota"/>
</dbReference>
<organism evidence="3 4">
    <name type="scientific">Moniliophthora roreri</name>
    <name type="common">Frosty pod rot fungus</name>
    <name type="synonym">Monilia roreri</name>
    <dbReference type="NCBI Taxonomy" id="221103"/>
    <lineage>
        <taxon>Eukaryota</taxon>
        <taxon>Fungi</taxon>
        <taxon>Dikarya</taxon>
        <taxon>Basidiomycota</taxon>
        <taxon>Agaricomycotina</taxon>
        <taxon>Agaricomycetes</taxon>
        <taxon>Agaricomycetidae</taxon>
        <taxon>Agaricales</taxon>
        <taxon>Marasmiineae</taxon>
        <taxon>Marasmiaceae</taxon>
        <taxon>Moniliophthora</taxon>
    </lineage>
</organism>
<evidence type="ECO:0000313" key="3">
    <source>
        <dbReference type="EMBL" id="KTB32918.1"/>
    </source>
</evidence>
<proteinExistence type="predicted"/>
<dbReference type="EMBL" id="LATX01002199">
    <property type="protein sequence ID" value="KTB32918.1"/>
    <property type="molecule type" value="Genomic_DNA"/>
</dbReference>
<evidence type="ECO:0000259" key="2">
    <source>
        <dbReference type="Pfam" id="PF14661"/>
    </source>
</evidence>
<feature type="domain" description="HAUS augmin-like complex subunit 6 N-terminal" evidence="2">
    <location>
        <begin position="7"/>
        <end position="180"/>
    </location>
</feature>
<accession>A0A0W0F992</accession>
<gene>
    <name evidence="3" type="ORF">WG66_14502</name>
</gene>
<dbReference type="Proteomes" id="UP000054988">
    <property type="component" value="Unassembled WGS sequence"/>
</dbReference>
<protein>
    <recommendedName>
        <fullName evidence="2">HAUS augmin-like complex subunit 6 N-terminal domain-containing protein</fullName>
    </recommendedName>
</protein>
<feature type="signal peptide" evidence="1">
    <location>
        <begin position="1"/>
        <end position="18"/>
    </location>
</feature>
<dbReference type="Pfam" id="PF14661">
    <property type="entry name" value="HAUS6_N"/>
    <property type="match status" value="1"/>
</dbReference>
<keyword evidence="1" id="KW-0732">Signal</keyword>